<evidence type="ECO:0000313" key="1">
    <source>
        <dbReference type="EMBL" id="SVB01280.1"/>
    </source>
</evidence>
<sequence>MPAELVYKTGLKKKKGKLYFIDQDGYICEGPMCGITQHHPPKYQGGEKILKLGIKRESGYLYFVGKDGDVYRNPLKEN</sequence>
<name>A0A382AI90_9ZZZZ</name>
<reference evidence="1" key="1">
    <citation type="submission" date="2018-05" db="EMBL/GenBank/DDBJ databases">
        <authorList>
            <person name="Lanie J.A."/>
            <person name="Ng W.-L."/>
            <person name="Kazmierczak K.M."/>
            <person name="Andrzejewski T.M."/>
            <person name="Davidsen T.M."/>
            <person name="Wayne K.J."/>
            <person name="Tettelin H."/>
            <person name="Glass J.I."/>
            <person name="Rusch D."/>
            <person name="Podicherti R."/>
            <person name="Tsui H.-C.T."/>
            <person name="Winkler M.E."/>
        </authorList>
    </citation>
    <scope>NUCLEOTIDE SEQUENCE</scope>
</reference>
<gene>
    <name evidence="1" type="ORF">METZ01_LOCUS154134</name>
</gene>
<dbReference type="EMBL" id="UINC01025535">
    <property type="protein sequence ID" value="SVB01280.1"/>
    <property type="molecule type" value="Genomic_DNA"/>
</dbReference>
<organism evidence="1">
    <name type="scientific">marine metagenome</name>
    <dbReference type="NCBI Taxonomy" id="408172"/>
    <lineage>
        <taxon>unclassified sequences</taxon>
        <taxon>metagenomes</taxon>
        <taxon>ecological metagenomes</taxon>
    </lineage>
</organism>
<dbReference type="SUPFAM" id="SSF69360">
    <property type="entry name" value="Cell wall binding repeat"/>
    <property type="match status" value="1"/>
</dbReference>
<accession>A0A382AI90</accession>
<dbReference type="AlphaFoldDB" id="A0A382AI90"/>
<protein>
    <submittedName>
        <fullName evidence="1">Uncharacterized protein</fullName>
    </submittedName>
</protein>
<proteinExistence type="predicted"/>